<accession>A0A7G9A6I7</accession>
<feature type="transmembrane region" description="Helical" evidence="1">
    <location>
        <begin position="20"/>
        <end position="36"/>
    </location>
</feature>
<name>A0A7G9A6I7_RAOOR</name>
<keyword evidence="1" id="KW-1133">Transmembrane helix</keyword>
<sequence length="37" mass="4375">MNQSIYHKLTDNKEFDFSGLLHFFDVSLITALFLKLK</sequence>
<keyword evidence="2" id="KW-0614">Plasmid</keyword>
<reference evidence="2" key="1">
    <citation type="submission" date="2020-02" db="EMBL/GenBank/DDBJ databases">
        <authorList>
            <person name="Zhou D."/>
        </authorList>
    </citation>
    <scope>NUCLEOTIDE SEQUENCE</scope>
    <source>
        <strain evidence="2">193104922</strain>
        <plasmid evidence="2">p104922-NDM</plasmid>
    </source>
</reference>
<proteinExistence type="predicted"/>
<organism evidence="2">
    <name type="scientific">Raoultella ornithinolytica</name>
    <name type="common">Klebsiella ornithinolytica</name>
    <dbReference type="NCBI Taxonomy" id="54291"/>
    <lineage>
        <taxon>Bacteria</taxon>
        <taxon>Pseudomonadati</taxon>
        <taxon>Pseudomonadota</taxon>
        <taxon>Gammaproteobacteria</taxon>
        <taxon>Enterobacterales</taxon>
        <taxon>Enterobacteriaceae</taxon>
        <taxon>Klebsiella/Raoultella group</taxon>
        <taxon>Raoultella</taxon>
    </lineage>
</organism>
<dbReference type="EMBL" id="MT062912">
    <property type="protein sequence ID" value="QNL32366.1"/>
    <property type="molecule type" value="Genomic_DNA"/>
</dbReference>
<evidence type="ECO:0000313" key="2">
    <source>
        <dbReference type="EMBL" id="QNL32366.1"/>
    </source>
</evidence>
<keyword evidence="1" id="KW-0472">Membrane</keyword>
<protein>
    <submittedName>
        <fullName evidence="2">Uncharacterized protein</fullName>
    </submittedName>
</protein>
<evidence type="ECO:0000256" key="1">
    <source>
        <dbReference type="SAM" id="Phobius"/>
    </source>
</evidence>
<geneLocation type="plasmid" evidence="2">
    <name>p104922-NDM</name>
</geneLocation>
<dbReference type="AlphaFoldDB" id="A0A7G9A6I7"/>
<keyword evidence="1" id="KW-0812">Transmembrane</keyword>